<sequence length="201" mass="20495">MASLPKMDGGQASKASESASKASGDIPSEQECRQESSKAESKALELEKQAKELTQAAAGAGDPDERQKLLNEALSKSIEAQSFGKVAKYLRSGAFQGLLAGGGVGTGVGAGLGALTGTLVGGVSSLALGGLLGGIGSAVGALHGPWFKPEEIIGKGVKTLSGVLPGWKASDDQKQQLEKMVGQVNEQERPTEKELEAMTSD</sequence>
<reference evidence="2 3" key="1">
    <citation type="submission" date="2023-11" db="EMBL/GenBank/DDBJ databases">
        <title>Draft genome sequence and annotation of the polyextremotolerant black yeast-like fungus Aureobasidium pullulans NRRL 62042.</title>
        <authorList>
            <person name="Dielentheis-Frenken M.R.E."/>
            <person name="Wibberg D."/>
            <person name="Blank L.M."/>
            <person name="Tiso T."/>
        </authorList>
    </citation>
    <scope>NUCLEOTIDE SEQUENCE [LARGE SCALE GENOMIC DNA]</scope>
    <source>
        <strain evidence="2 3">NRRL 62042</strain>
    </source>
</reference>
<feature type="compositionally biased region" description="Basic and acidic residues" evidence="1">
    <location>
        <begin position="186"/>
        <end position="201"/>
    </location>
</feature>
<evidence type="ECO:0000313" key="2">
    <source>
        <dbReference type="EMBL" id="KAK5999404.1"/>
    </source>
</evidence>
<protein>
    <submittedName>
        <fullName evidence="2">Uncharacterized protein</fullName>
    </submittedName>
</protein>
<gene>
    <name evidence="2" type="ORF">QM012_005529</name>
</gene>
<accession>A0ABR0T4P4</accession>
<name>A0ABR0T4P4_AURPU</name>
<proteinExistence type="predicted"/>
<comment type="caution">
    <text evidence="2">The sequence shown here is derived from an EMBL/GenBank/DDBJ whole genome shotgun (WGS) entry which is preliminary data.</text>
</comment>
<keyword evidence="3" id="KW-1185">Reference proteome</keyword>
<feature type="compositionally biased region" description="Basic and acidic residues" evidence="1">
    <location>
        <begin position="30"/>
        <end position="51"/>
    </location>
</feature>
<feature type="compositionally biased region" description="Low complexity" evidence="1">
    <location>
        <begin position="12"/>
        <end position="23"/>
    </location>
</feature>
<feature type="region of interest" description="Disordered" evidence="1">
    <location>
        <begin position="1"/>
        <end position="66"/>
    </location>
</feature>
<dbReference type="Proteomes" id="UP001341245">
    <property type="component" value="Unassembled WGS sequence"/>
</dbReference>
<organism evidence="2 3">
    <name type="scientific">Aureobasidium pullulans</name>
    <name type="common">Black yeast</name>
    <name type="synonym">Pullularia pullulans</name>
    <dbReference type="NCBI Taxonomy" id="5580"/>
    <lineage>
        <taxon>Eukaryota</taxon>
        <taxon>Fungi</taxon>
        <taxon>Dikarya</taxon>
        <taxon>Ascomycota</taxon>
        <taxon>Pezizomycotina</taxon>
        <taxon>Dothideomycetes</taxon>
        <taxon>Dothideomycetidae</taxon>
        <taxon>Dothideales</taxon>
        <taxon>Saccotheciaceae</taxon>
        <taxon>Aureobasidium</taxon>
    </lineage>
</organism>
<feature type="region of interest" description="Disordered" evidence="1">
    <location>
        <begin position="182"/>
        <end position="201"/>
    </location>
</feature>
<dbReference type="EMBL" id="JASGXD010000025">
    <property type="protein sequence ID" value="KAK5999404.1"/>
    <property type="molecule type" value="Genomic_DNA"/>
</dbReference>
<evidence type="ECO:0000313" key="3">
    <source>
        <dbReference type="Proteomes" id="UP001341245"/>
    </source>
</evidence>
<evidence type="ECO:0000256" key="1">
    <source>
        <dbReference type="SAM" id="MobiDB-lite"/>
    </source>
</evidence>